<dbReference type="HOGENOM" id="CLU_1025456_0_0_6"/>
<dbReference type="AlphaFoldDB" id="C1DIA4"/>
<evidence type="ECO:0000313" key="3">
    <source>
        <dbReference type="Proteomes" id="UP000002424"/>
    </source>
</evidence>
<proteinExistence type="predicted"/>
<dbReference type="EnsemblBacteria" id="ACO76601">
    <property type="protein sequence ID" value="ACO76601"/>
    <property type="gene ID" value="Avin_03410"/>
</dbReference>
<sequence>MPLVLPRLVPKRMASPPGQGDQAAADESDGQQRHESAGLQQEGAEKAEQKALQRRGRAAPEQFLQAAAGELLEPFFQTLHAEQKEREPRAQAQPAGAEPEGIGQTGADQENQKEFETIQGPGLPVVAQRLAPSARTASLRGHRHAGKPGPLRRRHAGGVFSPAGSRRRCSRGNARRPPAPARRAAPGRLPRRCRSGCRQAGRPTDRPASRRPAAPRWNGRDRRRCRHASRAPAGSKGGRARASGRSEGMRRSFIGVSGGAATMATPPAGPA</sequence>
<evidence type="ECO:0000313" key="2">
    <source>
        <dbReference type="EMBL" id="ACO76601.1"/>
    </source>
</evidence>
<organism evidence="2 3">
    <name type="scientific">Azotobacter vinelandii (strain DJ / ATCC BAA-1303)</name>
    <dbReference type="NCBI Taxonomy" id="322710"/>
    <lineage>
        <taxon>Bacteria</taxon>
        <taxon>Pseudomonadati</taxon>
        <taxon>Pseudomonadota</taxon>
        <taxon>Gammaproteobacteria</taxon>
        <taxon>Pseudomonadales</taxon>
        <taxon>Pseudomonadaceae</taxon>
        <taxon>Azotobacter</taxon>
    </lineage>
</organism>
<dbReference type="KEGG" id="avn:Avin_03410"/>
<protein>
    <submittedName>
        <fullName evidence="2">Uncharacterized protein</fullName>
    </submittedName>
</protein>
<feature type="compositionally biased region" description="Low complexity" evidence="1">
    <location>
        <begin position="230"/>
        <end position="246"/>
    </location>
</feature>
<feature type="compositionally biased region" description="Basic residues" evidence="1">
    <location>
        <begin position="140"/>
        <end position="156"/>
    </location>
</feature>
<name>C1DIA4_AZOVD</name>
<keyword evidence="3" id="KW-1185">Reference proteome</keyword>
<feature type="compositionally biased region" description="Low complexity" evidence="1">
    <location>
        <begin position="259"/>
        <end position="271"/>
    </location>
</feature>
<gene>
    <name evidence="2" type="ordered locus">Avin_03410</name>
</gene>
<feature type="region of interest" description="Disordered" evidence="1">
    <location>
        <begin position="1"/>
        <end position="271"/>
    </location>
</feature>
<dbReference type="Proteomes" id="UP000002424">
    <property type="component" value="Chromosome"/>
</dbReference>
<accession>C1DIA4</accession>
<evidence type="ECO:0000256" key="1">
    <source>
        <dbReference type="SAM" id="MobiDB-lite"/>
    </source>
</evidence>
<feature type="compositionally biased region" description="Basic residues" evidence="1">
    <location>
        <begin position="165"/>
        <end position="174"/>
    </location>
</feature>
<dbReference type="EMBL" id="CP001157">
    <property type="protein sequence ID" value="ACO76601.1"/>
    <property type="molecule type" value="Genomic_DNA"/>
</dbReference>
<reference evidence="2 3" key="1">
    <citation type="journal article" date="2009" name="J. Bacteriol.">
        <title>Genome sequence of Azotobacter vinelandii, an obligate aerobe specialized to support diverse anaerobic metabolic processes.</title>
        <authorList>
            <person name="Setubal J.C."/>
            <person name="dos Santos P."/>
            <person name="Goldman B.S."/>
            <person name="Ertesvag H."/>
            <person name="Espin G."/>
            <person name="Rubio L.M."/>
            <person name="Valla S."/>
            <person name="Almeida N.F."/>
            <person name="Balasubramanian D."/>
            <person name="Cromes L."/>
            <person name="Curatti L."/>
            <person name="Du Z."/>
            <person name="Godsy E."/>
            <person name="Goodner B."/>
            <person name="Hellner-Burris K."/>
            <person name="Hernandez J.A."/>
            <person name="Houmiel K."/>
            <person name="Imperial J."/>
            <person name="Kennedy C."/>
            <person name="Larson T.J."/>
            <person name="Latreille P."/>
            <person name="Ligon L.S."/>
            <person name="Lu J."/>
            <person name="Maerk M."/>
            <person name="Miller N.M."/>
            <person name="Norton S."/>
            <person name="O'Carroll I.P."/>
            <person name="Paulsen I."/>
            <person name="Raulfs E.C."/>
            <person name="Roemer R."/>
            <person name="Rosser J."/>
            <person name="Segura D."/>
            <person name="Slater S."/>
            <person name="Stricklin S.L."/>
            <person name="Studholme D.J."/>
            <person name="Sun J."/>
            <person name="Viana C.J."/>
            <person name="Wallin E."/>
            <person name="Wang B."/>
            <person name="Wheeler C."/>
            <person name="Zhu H."/>
            <person name="Dean D.R."/>
            <person name="Dixon R."/>
            <person name="Wood D."/>
        </authorList>
    </citation>
    <scope>NUCLEOTIDE SEQUENCE [LARGE SCALE GENOMIC DNA]</scope>
    <source>
        <strain evidence="3">DJ / ATCC BAA-1303</strain>
    </source>
</reference>
<feature type="compositionally biased region" description="Low complexity" evidence="1">
    <location>
        <begin position="175"/>
        <end position="188"/>
    </location>
</feature>